<evidence type="ECO:0000313" key="3">
    <source>
        <dbReference type="EMBL" id="TXL73989.1"/>
    </source>
</evidence>
<reference evidence="3 4" key="1">
    <citation type="submission" date="2019-06" db="EMBL/GenBank/DDBJ databases">
        <title>New taxonomy in bacterial strain CC-CFT640, isolated from vineyard.</title>
        <authorList>
            <person name="Lin S.-Y."/>
            <person name="Tsai C.-F."/>
            <person name="Young C.-C."/>
        </authorList>
    </citation>
    <scope>NUCLEOTIDE SEQUENCE [LARGE SCALE GENOMIC DNA]</scope>
    <source>
        <strain evidence="3 4">CC-CFT640</strain>
    </source>
</reference>
<evidence type="ECO:0000256" key="1">
    <source>
        <dbReference type="ARBA" id="ARBA00023027"/>
    </source>
</evidence>
<dbReference type="EMBL" id="VDUZ01000021">
    <property type="protein sequence ID" value="TXL73989.1"/>
    <property type="molecule type" value="Genomic_DNA"/>
</dbReference>
<dbReference type="InterPro" id="IPR001509">
    <property type="entry name" value="Epimerase_deHydtase"/>
</dbReference>
<dbReference type="RefSeq" id="WP_147848514.1">
    <property type="nucleotide sequence ID" value="NZ_VDUZ01000021.1"/>
</dbReference>
<dbReference type="AlphaFoldDB" id="A0A5C8PKC7"/>
<dbReference type="PANTHER" id="PTHR43574">
    <property type="entry name" value="EPIMERASE-RELATED"/>
    <property type="match status" value="1"/>
</dbReference>
<gene>
    <name evidence="3" type="ORF">FHP25_18895</name>
</gene>
<dbReference type="Gene3D" id="3.40.50.720">
    <property type="entry name" value="NAD(P)-binding Rossmann-like Domain"/>
    <property type="match status" value="1"/>
</dbReference>
<dbReference type="CDD" id="cd05266">
    <property type="entry name" value="SDR_a4"/>
    <property type="match status" value="1"/>
</dbReference>
<dbReference type="Pfam" id="PF01370">
    <property type="entry name" value="Epimerase"/>
    <property type="match status" value="1"/>
</dbReference>
<protein>
    <submittedName>
        <fullName evidence="3">SDR family oxidoreductase</fullName>
    </submittedName>
</protein>
<evidence type="ECO:0000259" key="2">
    <source>
        <dbReference type="Pfam" id="PF01370"/>
    </source>
</evidence>
<organism evidence="3 4">
    <name type="scientific">Vineibacter terrae</name>
    <dbReference type="NCBI Taxonomy" id="2586908"/>
    <lineage>
        <taxon>Bacteria</taxon>
        <taxon>Pseudomonadati</taxon>
        <taxon>Pseudomonadota</taxon>
        <taxon>Alphaproteobacteria</taxon>
        <taxon>Hyphomicrobiales</taxon>
        <taxon>Vineibacter</taxon>
    </lineage>
</organism>
<comment type="caution">
    <text evidence="3">The sequence shown here is derived from an EMBL/GenBank/DDBJ whole genome shotgun (WGS) entry which is preliminary data.</text>
</comment>
<dbReference type="SUPFAM" id="SSF51735">
    <property type="entry name" value="NAD(P)-binding Rossmann-fold domains"/>
    <property type="match status" value="1"/>
</dbReference>
<keyword evidence="1" id="KW-0520">NAD</keyword>
<keyword evidence="4" id="KW-1185">Reference proteome</keyword>
<evidence type="ECO:0000313" key="4">
    <source>
        <dbReference type="Proteomes" id="UP000321638"/>
    </source>
</evidence>
<feature type="domain" description="NAD-dependent epimerase/dehydratase" evidence="2">
    <location>
        <begin position="98"/>
        <end position="215"/>
    </location>
</feature>
<name>A0A5C8PKC7_9HYPH</name>
<accession>A0A5C8PKC7</accession>
<dbReference type="InterPro" id="IPR036291">
    <property type="entry name" value="NAD(P)-bd_dom_sf"/>
</dbReference>
<proteinExistence type="predicted"/>
<sequence>MDAIRLFIFGFGDTAQQLAHKARPRGCTAIGTVRSADKLQTLRADGHEALRFGSDAPLRDPALAFAGITHLLCSIPPDAAGDPALTAHAEDLARHAPGLRWIGYLSTTGVYGDHGGAWIDESTPAAPTSDRARRRLTAERQWLDLGARLAVATHIFRLPGIYGPGRSALDQVRAGTARRIARAGQVFSRIHIADIAATVLASMQQPRPGAIYNVADDEPSPQADVVAFACTLLGVPPPPLVDYAAIEASLSPMARSFYAESRRVRNTLIKRELGVALAFPSYREGLRAILADEQDRSR</sequence>
<dbReference type="OrthoDB" id="9808276at2"/>
<dbReference type="Proteomes" id="UP000321638">
    <property type="component" value="Unassembled WGS sequence"/>
</dbReference>